<evidence type="ECO:0000313" key="1">
    <source>
        <dbReference type="EMBL" id="OMJ21870.1"/>
    </source>
</evidence>
<reference evidence="1 2" key="1">
    <citation type="submission" date="2017-01" db="EMBL/GenBank/DDBJ databases">
        <authorList>
            <person name="Mah S.A."/>
            <person name="Swanson W.J."/>
            <person name="Moy G.W."/>
            <person name="Vacquier V.D."/>
        </authorList>
    </citation>
    <scope>NUCLEOTIDE SEQUENCE [LARGE SCALE GENOMIC DNA]</scope>
    <source>
        <strain evidence="1 2">GSMNP</strain>
    </source>
</reference>
<sequence>MGVIRVKELFRDMESAAGTDAYQFRGVSDDLIYATSQGGDRTINSIRTIDSEPRKCPRLTNCENGMNNIRTNIHNAECYFWTARRGTVRLQQEKEAESLLQLVSGYQGSRDQLSVVQLD</sequence>
<comment type="caution">
    <text evidence="1">The sequence shown here is derived from an EMBL/GenBank/DDBJ whole genome shotgun (WGS) entry which is preliminary data.</text>
</comment>
<protein>
    <submittedName>
        <fullName evidence="1">Uncharacterized protein</fullName>
    </submittedName>
</protein>
<dbReference type="EMBL" id="LSSN01000900">
    <property type="protein sequence ID" value="OMJ21870.1"/>
    <property type="molecule type" value="Genomic_DNA"/>
</dbReference>
<proteinExistence type="predicted"/>
<keyword evidence="2" id="KW-1185">Reference proteome</keyword>
<gene>
    <name evidence="1" type="ORF">AYI70_g3214</name>
</gene>
<accession>A0A1R1Y4W1</accession>
<name>A0A1R1Y4W1_9FUNG</name>
<dbReference type="Proteomes" id="UP000187283">
    <property type="component" value="Unassembled WGS sequence"/>
</dbReference>
<organism evidence="1 2">
    <name type="scientific">Smittium culicis</name>
    <dbReference type="NCBI Taxonomy" id="133412"/>
    <lineage>
        <taxon>Eukaryota</taxon>
        <taxon>Fungi</taxon>
        <taxon>Fungi incertae sedis</taxon>
        <taxon>Zoopagomycota</taxon>
        <taxon>Kickxellomycotina</taxon>
        <taxon>Harpellomycetes</taxon>
        <taxon>Harpellales</taxon>
        <taxon>Legeriomycetaceae</taxon>
        <taxon>Smittium</taxon>
    </lineage>
</organism>
<dbReference type="AlphaFoldDB" id="A0A1R1Y4W1"/>
<evidence type="ECO:0000313" key="2">
    <source>
        <dbReference type="Proteomes" id="UP000187283"/>
    </source>
</evidence>